<keyword evidence="3" id="KW-1185">Reference proteome</keyword>
<feature type="transmembrane region" description="Helical" evidence="1">
    <location>
        <begin position="92"/>
        <end position="112"/>
    </location>
</feature>
<evidence type="ECO:0000313" key="2">
    <source>
        <dbReference type="EMBL" id="GIP61130.1"/>
    </source>
</evidence>
<evidence type="ECO:0000256" key="1">
    <source>
        <dbReference type="SAM" id="Phobius"/>
    </source>
</evidence>
<gene>
    <name evidence="2" type="ORF">J15TS10_49440</name>
</gene>
<dbReference type="PANTHER" id="PTHR35007">
    <property type="entry name" value="INTEGRAL MEMBRANE PROTEIN-RELATED"/>
    <property type="match status" value="1"/>
</dbReference>
<comment type="caution">
    <text evidence="2">The sequence shown here is derived from an EMBL/GenBank/DDBJ whole genome shotgun (WGS) entry which is preliminary data.</text>
</comment>
<dbReference type="Proteomes" id="UP000681290">
    <property type="component" value="Unassembled WGS sequence"/>
</dbReference>
<proteinExistence type="predicted"/>
<sequence>MITSLLMGLAVFFVVLPVFHVVLPGFERQRKLAHVASLLQKSESELALEKQNPLIRSLARGLSSKSWIDAVFGKKLRSKYIKLQKEGSYELFIAKILLQALLPGMVVIALGIILSLPILFIMSPASVVLFLYVGIQGITSEHKKRENLLIRDLPNLINKMITALEVGKPLNIIFEEVSERCDPLLGGMLRKLIADTHVMPMRDALQRFAKQVDIPVMYDFVSVTNIIMEKGFWEAEADLAGIKNDLRELRKLSLHELTKGSPAKMNRFYFTMIGHVLIFFFLLVIKMFSALNAL</sequence>
<reference evidence="2 3" key="1">
    <citation type="submission" date="2021-03" db="EMBL/GenBank/DDBJ databases">
        <title>Antimicrobial resistance genes in bacteria isolated from Japanese honey, and their potential for conferring macrolide and lincosamide resistance in the American foulbrood pathogen Paenibacillus larvae.</title>
        <authorList>
            <person name="Okamoto M."/>
            <person name="Kumagai M."/>
            <person name="Kanamori H."/>
            <person name="Takamatsu D."/>
        </authorList>
    </citation>
    <scope>NUCLEOTIDE SEQUENCE [LARGE SCALE GENOMIC DNA]</scope>
    <source>
        <strain evidence="2 3">J15TS10</strain>
    </source>
</reference>
<dbReference type="RefSeq" id="WP_213595223.1">
    <property type="nucleotide sequence ID" value="NZ_BOSM01000014.1"/>
</dbReference>
<feature type="transmembrane region" description="Helical" evidence="1">
    <location>
        <begin position="6"/>
        <end position="26"/>
    </location>
</feature>
<keyword evidence="1" id="KW-0472">Membrane</keyword>
<accession>A0ABQ4MZ25</accession>
<organism evidence="2 3">
    <name type="scientific">Paenibacillus woosongensis</name>
    <dbReference type="NCBI Taxonomy" id="307580"/>
    <lineage>
        <taxon>Bacteria</taxon>
        <taxon>Bacillati</taxon>
        <taxon>Bacillota</taxon>
        <taxon>Bacilli</taxon>
        <taxon>Bacillales</taxon>
        <taxon>Paenibacillaceae</taxon>
        <taxon>Paenibacillus</taxon>
    </lineage>
</organism>
<keyword evidence="1" id="KW-1133">Transmembrane helix</keyword>
<feature type="transmembrane region" description="Helical" evidence="1">
    <location>
        <begin position="118"/>
        <end position="135"/>
    </location>
</feature>
<dbReference type="EMBL" id="BOSM01000014">
    <property type="protein sequence ID" value="GIP61130.1"/>
    <property type="molecule type" value="Genomic_DNA"/>
</dbReference>
<keyword evidence="1" id="KW-0812">Transmembrane</keyword>
<protein>
    <recommendedName>
        <fullName evidence="4">Type II secretion system protein GspF domain-containing protein</fullName>
    </recommendedName>
</protein>
<dbReference type="PANTHER" id="PTHR35007:SF1">
    <property type="entry name" value="PILUS ASSEMBLY PROTEIN"/>
    <property type="match status" value="1"/>
</dbReference>
<feature type="transmembrane region" description="Helical" evidence="1">
    <location>
        <begin position="268"/>
        <end position="288"/>
    </location>
</feature>
<evidence type="ECO:0008006" key="4">
    <source>
        <dbReference type="Google" id="ProtNLM"/>
    </source>
</evidence>
<name>A0ABQ4MZ25_9BACL</name>
<evidence type="ECO:0000313" key="3">
    <source>
        <dbReference type="Proteomes" id="UP000681290"/>
    </source>
</evidence>